<dbReference type="Proteomes" id="UP001224775">
    <property type="component" value="Unassembled WGS sequence"/>
</dbReference>
<gene>
    <name evidence="1" type="ORF">QTG54_015662</name>
</gene>
<dbReference type="EMBL" id="JATAAI010000046">
    <property type="protein sequence ID" value="KAK1733619.1"/>
    <property type="molecule type" value="Genomic_DNA"/>
</dbReference>
<sequence length="61" mass="6791">MMISENVFQGCGNLKHVDLVEGAILHETIAALLLEEWRDDMNEEMASIKQILSTTPAGNVY</sequence>
<keyword evidence="2" id="KW-1185">Reference proteome</keyword>
<evidence type="ECO:0000313" key="2">
    <source>
        <dbReference type="Proteomes" id="UP001224775"/>
    </source>
</evidence>
<name>A0AAD9D5D9_9STRA</name>
<dbReference type="AlphaFoldDB" id="A0AAD9D5D9"/>
<accession>A0AAD9D5D9</accession>
<reference evidence="1" key="1">
    <citation type="submission" date="2023-06" db="EMBL/GenBank/DDBJ databases">
        <title>Survivors Of The Sea: Transcriptome response of Skeletonema marinoi to long-term dormancy.</title>
        <authorList>
            <person name="Pinder M.I.M."/>
            <person name="Kourtchenko O."/>
            <person name="Robertson E.K."/>
            <person name="Larsson T."/>
            <person name="Maumus F."/>
            <person name="Osuna-Cruz C.M."/>
            <person name="Vancaester E."/>
            <person name="Stenow R."/>
            <person name="Vandepoele K."/>
            <person name="Ploug H."/>
            <person name="Bruchert V."/>
            <person name="Godhe A."/>
            <person name="Topel M."/>
        </authorList>
    </citation>
    <scope>NUCLEOTIDE SEQUENCE</scope>
    <source>
        <strain evidence="1">R05AC</strain>
    </source>
</reference>
<protein>
    <submittedName>
        <fullName evidence="1">Uncharacterized protein</fullName>
    </submittedName>
</protein>
<evidence type="ECO:0000313" key="1">
    <source>
        <dbReference type="EMBL" id="KAK1733619.1"/>
    </source>
</evidence>
<comment type="caution">
    <text evidence="1">The sequence shown here is derived from an EMBL/GenBank/DDBJ whole genome shotgun (WGS) entry which is preliminary data.</text>
</comment>
<proteinExistence type="predicted"/>
<organism evidence="1 2">
    <name type="scientific">Skeletonema marinoi</name>
    <dbReference type="NCBI Taxonomy" id="267567"/>
    <lineage>
        <taxon>Eukaryota</taxon>
        <taxon>Sar</taxon>
        <taxon>Stramenopiles</taxon>
        <taxon>Ochrophyta</taxon>
        <taxon>Bacillariophyta</taxon>
        <taxon>Coscinodiscophyceae</taxon>
        <taxon>Thalassiosirophycidae</taxon>
        <taxon>Thalassiosirales</taxon>
        <taxon>Skeletonemataceae</taxon>
        <taxon>Skeletonema</taxon>
        <taxon>Skeletonema marinoi-dohrnii complex</taxon>
    </lineage>
</organism>